<evidence type="ECO:0000313" key="2">
    <source>
        <dbReference type="EMBL" id="EGG04653.1"/>
    </source>
</evidence>
<feature type="chain" id="PRO_5003315508" evidence="1">
    <location>
        <begin position="25"/>
        <end position="113"/>
    </location>
</feature>
<dbReference type="KEGG" id="mlr:MELLADRAFT_124559"/>
<dbReference type="EMBL" id="GL883117">
    <property type="protein sequence ID" value="EGG04653.1"/>
    <property type="molecule type" value="Genomic_DNA"/>
</dbReference>
<keyword evidence="1" id="KW-0732">Signal</keyword>
<dbReference type="HOGENOM" id="CLU_2134067_0_0_1"/>
<dbReference type="VEuPathDB" id="FungiDB:MELLADRAFT_124559"/>
<sequence>MNSTASLKTLLLLALTLGVQHTIAGCNGGCSYTKHTKLSSCSRTITCLHNHNPEGCRGNIEVTTWQCTVCNDNFDMPDGCQMVHKQREKCNELTCGKHLPVNKSKLLRKPRML</sequence>
<gene>
    <name evidence="2" type="ORF">MELLADRAFT_124559</name>
</gene>
<feature type="signal peptide" evidence="1">
    <location>
        <begin position="1"/>
        <end position="24"/>
    </location>
</feature>
<dbReference type="InParanoid" id="F4RSQ7"/>
<protein>
    <submittedName>
        <fullName evidence="2">Secreted protein</fullName>
    </submittedName>
</protein>
<accession>F4RSQ7</accession>
<name>F4RSQ7_MELLP</name>
<proteinExistence type="predicted"/>
<reference evidence="3" key="1">
    <citation type="journal article" date="2011" name="Proc. Natl. Acad. Sci. U.S.A.">
        <title>Obligate biotrophy features unraveled by the genomic analysis of rust fungi.</title>
        <authorList>
            <person name="Duplessis S."/>
            <person name="Cuomo C.A."/>
            <person name="Lin Y.-C."/>
            <person name="Aerts A."/>
            <person name="Tisserant E."/>
            <person name="Veneault-Fourrey C."/>
            <person name="Joly D.L."/>
            <person name="Hacquard S."/>
            <person name="Amselem J."/>
            <person name="Cantarel B.L."/>
            <person name="Chiu R."/>
            <person name="Coutinho P.M."/>
            <person name="Feau N."/>
            <person name="Field M."/>
            <person name="Frey P."/>
            <person name="Gelhaye E."/>
            <person name="Goldberg J."/>
            <person name="Grabherr M.G."/>
            <person name="Kodira C.D."/>
            <person name="Kohler A."/>
            <person name="Kuees U."/>
            <person name="Lindquist E.A."/>
            <person name="Lucas S.M."/>
            <person name="Mago R."/>
            <person name="Mauceli E."/>
            <person name="Morin E."/>
            <person name="Murat C."/>
            <person name="Pangilinan J.L."/>
            <person name="Park R."/>
            <person name="Pearson M."/>
            <person name="Quesneville H."/>
            <person name="Rouhier N."/>
            <person name="Sakthikumar S."/>
            <person name="Salamov A.A."/>
            <person name="Schmutz J."/>
            <person name="Selles B."/>
            <person name="Shapiro H."/>
            <person name="Tanguay P."/>
            <person name="Tuskan G.A."/>
            <person name="Henrissat B."/>
            <person name="Van de Peer Y."/>
            <person name="Rouze P."/>
            <person name="Ellis J.G."/>
            <person name="Dodds P.N."/>
            <person name="Schein J.E."/>
            <person name="Zhong S."/>
            <person name="Hamelin R.C."/>
            <person name="Grigoriev I.V."/>
            <person name="Szabo L.J."/>
            <person name="Martin F."/>
        </authorList>
    </citation>
    <scope>NUCLEOTIDE SEQUENCE [LARGE SCALE GENOMIC DNA]</scope>
    <source>
        <strain evidence="3">98AG31 / pathotype 3-4-7</strain>
    </source>
</reference>
<dbReference type="AlphaFoldDB" id="F4RSQ7"/>
<dbReference type="GeneID" id="18926841"/>
<evidence type="ECO:0000256" key="1">
    <source>
        <dbReference type="SAM" id="SignalP"/>
    </source>
</evidence>
<keyword evidence="3" id="KW-1185">Reference proteome</keyword>
<dbReference type="RefSeq" id="XP_007412092.1">
    <property type="nucleotide sequence ID" value="XM_007412030.1"/>
</dbReference>
<dbReference type="Proteomes" id="UP000001072">
    <property type="component" value="Unassembled WGS sequence"/>
</dbReference>
<organism evidence="3">
    <name type="scientific">Melampsora larici-populina (strain 98AG31 / pathotype 3-4-7)</name>
    <name type="common">Poplar leaf rust fungus</name>
    <dbReference type="NCBI Taxonomy" id="747676"/>
    <lineage>
        <taxon>Eukaryota</taxon>
        <taxon>Fungi</taxon>
        <taxon>Dikarya</taxon>
        <taxon>Basidiomycota</taxon>
        <taxon>Pucciniomycotina</taxon>
        <taxon>Pucciniomycetes</taxon>
        <taxon>Pucciniales</taxon>
        <taxon>Melampsoraceae</taxon>
        <taxon>Melampsora</taxon>
    </lineage>
</organism>
<evidence type="ECO:0000313" key="3">
    <source>
        <dbReference type="Proteomes" id="UP000001072"/>
    </source>
</evidence>